<keyword evidence="1" id="KW-0732">Signal</keyword>
<sequence length="726" mass="76732">MPRRLSPLAALLCAAPLCALAQEPERSILVLDASGSMWGQIDGTAKIEIARDVVGELLQSLPESQQLGLTTYGHRSTGDCADIETLVSPGADSRAAIAEAVQGLTPRGKTPMTDAVIAAAEALGYADSRATVILVSDGIETCNPDPCAAARALEAAGADLTVHVVGFDVTEPEALRQMQCLAGATGGRFLTASSASELGGALEEVTQAPALYPVTLVATSGEGGARIDAPLMWSLRSGDTPLVDFQRAPQIVQELPAGRYTATVLRPEDEASAETRFDVTEGGMTVTLVLPSQLPAASVTGPETAVAGATVQVDWDGPDTRNDYITVSRPDDTGYVNYVYTRNGTPGALVMPPEPGRYELRYVLADGRVTLAAQEITVTPAEATLDAPAEAPMGATLPVGWTGPDYRNDYIAVSPAGESGYVNYRYTRQGAPAELVMPPRAGAYELRYIMAQDNTVLATRPITVTEIAATLDAPATAAAGEALSVAWEGPDYRNDYISIARPDDAGYDGYTYTRAGQPLDLTMPLEPGSYELRYVMAQENTVLATRAIEVADVSATLDVADAADAGAPLLVRWEGPGYERDYVTVSRPEDPGYEAYTYTRTGNPLRLTLPTEPGTYEIRYVAASNGETVLASETIELGPVTAHLEAEATGTAGGQLGVIWEGPDYKGDYLSLAKAGAADGAYESYVYTSEDSPLVMPLPEVPGDYELRYVLGQGDRVLARHDLTVE</sequence>
<dbReference type="InterPro" id="IPR051266">
    <property type="entry name" value="CLCR"/>
</dbReference>
<feature type="domain" description="VWFA" evidence="2">
    <location>
        <begin position="26"/>
        <end position="205"/>
    </location>
</feature>
<dbReference type="SMART" id="SM00327">
    <property type="entry name" value="VWA"/>
    <property type="match status" value="1"/>
</dbReference>
<dbReference type="SUPFAM" id="SSF53300">
    <property type="entry name" value="vWA-like"/>
    <property type="match status" value="1"/>
</dbReference>
<dbReference type="InterPro" id="IPR002035">
    <property type="entry name" value="VWF_A"/>
</dbReference>
<dbReference type="PANTHER" id="PTHR10579">
    <property type="entry name" value="CALCIUM-ACTIVATED CHLORIDE CHANNEL REGULATOR"/>
    <property type="match status" value="1"/>
</dbReference>
<feature type="signal peptide" evidence="1">
    <location>
        <begin position="1"/>
        <end position="21"/>
    </location>
</feature>
<evidence type="ECO:0000259" key="2">
    <source>
        <dbReference type="PROSITE" id="PS50234"/>
    </source>
</evidence>
<dbReference type="Proteomes" id="UP000054396">
    <property type="component" value="Unassembled WGS sequence"/>
</dbReference>
<dbReference type="OrthoDB" id="9783818at2"/>
<organism evidence="3 4">
    <name type="scientific">Pseudoponticoccus marisrubri</name>
    <dbReference type="NCBI Taxonomy" id="1685382"/>
    <lineage>
        <taxon>Bacteria</taxon>
        <taxon>Pseudomonadati</taxon>
        <taxon>Pseudomonadota</taxon>
        <taxon>Alphaproteobacteria</taxon>
        <taxon>Rhodobacterales</taxon>
        <taxon>Roseobacteraceae</taxon>
        <taxon>Pseudoponticoccus</taxon>
    </lineage>
</organism>
<gene>
    <name evidence="3" type="ORF">AVJ23_04580</name>
</gene>
<name>A0A0W7WMV9_9RHOB</name>
<evidence type="ECO:0000313" key="3">
    <source>
        <dbReference type="EMBL" id="KUF11863.1"/>
    </source>
</evidence>
<dbReference type="PROSITE" id="PS50234">
    <property type="entry name" value="VWFA"/>
    <property type="match status" value="1"/>
</dbReference>
<dbReference type="EMBL" id="LPXO01000002">
    <property type="protein sequence ID" value="KUF11863.1"/>
    <property type="molecule type" value="Genomic_DNA"/>
</dbReference>
<dbReference type="RefSeq" id="WP_058860980.1">
    <property type="nucleotide sequence ID" value="NZ_LPXO01000002.1"/>
</dbReference>
<reference evidence="3 4" key="1">
    <citation type="submission" date="2015-12" db="EMBL/GenBank/DDBJ databases">
        <authorList>
            <person name="Shamseldin A."/>
            <person name="Moawad H."/>
            <person name="Abd El-Rahim W.M."/>
            <person name="Sadowsky M.J."/>
        </authorList>
    </citation>
    <scope>NUCLEOTIDE SEQUENCE [LARGE SCALE GENOMIC DNA]</scope>
    <source>
        <strain evidence="3 4">SJ5A-1</strain>
    </source>
</reference>
<dbReference type="AlphaFoldDB" id="A0A0W7WMV9"/>
<proteinExistence type="predicted"/>
<dbReference type="Pfam" id="PF13519">
    <property type="entry name" value="VWA_2"/>
    <property type="match status" value="1"/>
</dbReference>
<evidence type="ECO:0000256" key="1">
    <source>
        <dbReference type="SAM" id="SignalP"/>
    </source>
</evidence>
<dbReference type="InterPro" id="IPR036465">
    <property type="entry name" value="vWFA_dom_sf"/>
</dbReference>
<dbReference type="PANTHER" id="PTHR10579:SF43">
    <property type="entry name" value="ZINC FINGER (C3HC4-TYPE RING FINGER) FAMILY PROTEIN"/>
    <property type="match status" value="1"/>
</dbReference>
<protein>
    <recommendedName>
        <fullName evidence="2">VWFA domain-containing protein</fullName>
    </recommendedName>
</protein>
<dbReference type="STRING" id="1685382.AVJ23_04580"/>
<evidence type="ECO:0000313" key="4">
    <source>
        <dbReference type="Proteomes" id="UP000054396"/>
    </source>
</evidence>
<dbReference type="Gene3D" id="3.40.50.410">
    <property type="entry name" value="von Willebrand factor, type A domain"/>
    <property type="match status" value="1"/>
</dbReference>
<accession>A0A0W7WMV9</accession>
<comment type="caution">
    <text evidence="3">The sequence shown here is derived from an EMBL/GenBank/DDBJ whole genome shotgun (WGS) entry which is preliminary data.</text>
</comment>
<feature type="chain" id="PRO_5006936448" description="VWFA domain-containing protein" evidence="1">
    <location>
        <begin position="22"/>
        <end position="726"/>
    </location>
</feature>
<keyword evidence="4" id="KW-1185">Reference proteome</keyword>